<dbReference type="InterPro" id="IPR050109">
    <property type="entry name" value="HTH-type_TetR-like_transc_reg"/>
</dbReference>
<sequence length="205" mass="22546">MPRERKTVVSDVAIGDRVIPVAAAMFRRLGYARTSTRELATRLGIQSGSLYHYINGKDDLLYQICSSALTHIEEAVRKATAAAPVERKLEVVIKRHLISALTDSDSHATMLVELKALSAERKAAVIRQRDQYEELIRTIIEESQAAGVVRADIEAKYLTLGLLNLLNWSIFWFDPDGPLTEDELARVLAAVFLDGARGGGARASG</sequence>
<keyword evidence="2" id="KW-0805">Transcription regulation</keyword>
<evidence type="ECO:0000313" key="8">
    <source>
        <dbReference type="Proteomes" id="UP001589867"/>
    </source>
</evidence>
<keyword evidence="4" id="KW-0804">Transcription</keyword>
<keyword evidence="1" id="KW-0678">Repressor</keyword>
<accession>A0ABV6LXG1</accession>
<evidence type="ECO:0000256" key="1">
    <source>
        <dbReference type="ARBA" id="ARBA00022491"/>
    </source>
</evidence>
<evidence type="ECO:0000256" key="5">
    <source>
        <dbReference type="PROSITE-ProRule" id="PRU00335"/>
    </source>
</evidence>
<dbReference type="Gene3D" id="1.10.10.60">
    <property type="entry name" value="Homeodomain-like"/>
    <property type="match status" value="1"/>
</dbReference>
<dbReference type="RefSeq" id="WP_377246302.1">
    <property type="nucleotide sequence ID" value="NZ_JBHLUH010000006.1"/>
</dbReference>
<dbReference type="PRINTS" id="PR00455">
    <property type="entry name" value="HTHTETR"/>
</dbReference>
<dbReference type="InterPro" id="IPR009057">
    <property type="entry name" value="Homeodomain-like_sf"/>
</dbReference>
<name>A0ABV6LXG1_9ACTN</name>
<dbReference type="Pfam" id="PF00440">
    <property type="entry name" value="TetR_N"/>
    <property type="match status" value="1"/>
</dbReference>
<protein>
    <submittedName>
        <fullName evidence="7">TetR/AcrR family transcriptional regulator</fullName>
    </submittedName>
</protein>
<dbReference type="Pfam" id="PF17932">
    <property type="entry name" value="TetR_C_24"/>
    <property type="match status" value="1"/>
</dbReference>
<keyword evidence="8" id="KW-1185">Reference proteome</keyword>
<dbReference type="PROSITE" id="PS50977">
    <property type="entry name" value="HTH_TETR_2"/>
    <property type="match status" value="1"/>
</dbReference>
<evidence type="ECO:0000313" key="7">
    <source>
        <dbReference type="EMBL" id="MFC0527086.1"/>
    </source>
</evidence>
<evidence type="ECO:0000256" key="2">
    <source>
        <dbReference type="ARBA" id="ARBA00023015"/>
    </source>
</evidence>
<comment type="caution">
    <text evidence="7">The sequence shown here is derived from an EMBL/GenBank/DDBJ whole genome shotgun (WGS) entry which is preliminary data.</text>
</comment>
<dbReference type="InterPro" id="IPR036271">
    <property type="entry name" value="Tet_transcr_reg_TetR-rel_C_sf"/>
</dbReference>
<evidence type="ECO:0000256" key="3">
    <source>
        <dbReference type="ARBA" id="ARBA00023125"/>
    </source>
</evidence>
<proteinExistence type="predicted"/>
<evidence type="ECO:0000259" key="6">
    <source>
        <dbReference type="PROSITE" id="PS50977"/>
    </source>
</evidence>
<dbReference type="PANTHER" id="PTHR30055:SF175">
    <property type="entry name" value="HTH-TYPE TRANSCRIPTIONAL REPRESSOR KSTR2"/>
    <property type="match status" value="1"/>
</dbReference>
<dbReference type="InterPro" id="IPR041490">
    <property type="entry name" value="KstR2_TetR_C"/>
</dbReference>
<feature type="DNA-binding region" description="H-T-H motif" evidence="5">
    <location>
        <begin position="35"/>
        <end position="54"/>
    </location>
</feature>
<keyword evidence="3 5" id="KW-0238">DNA-binding</keyword>
<dbReference type="PANTHER" id="PTHR30055">
    <property type="entry name" value="HTH-TYPE TRANSCRIPTIONAL REGULATOR RUTR"/>
    <property type="match status" value="1"/>
</dbReference>
<dbReference type="Proteomes" id="UP001589867">
    <property type="component" value="Unassembled WGS sequence"/>
</dbReference>
<gene>
    <name evidence="7" type="ORF">ACFFIA_05375</name>
</gene>
<dbReference type="Gene3D" id="1.10.357.10">
    <property type="entry name" value="Tetracycline Repressor, domain 2"/>
    <property type="match status" value="1"/>
</dbReference>
<feature type="domain" description="HTH tetR-type" evidence="6">
    <location>
        <begin position="12"/>
        <end position="72"/>
    </location>
</feature>
<dbReference type="EMBL" id="JBHLUH010000006">
    <property type="protein sequence ID" value="MFC0527086.1"/>
    <property type="molecule type" value="Genomic_DNA"/>
</dbReference>
<evidence type="ECO:0000256" key="4">
    <source>
        <dbReference type="ARBA" id="ARBA00023163"/>
    </source>
</evidence>
<dbReference type="SUPFAM" id="SSF48498">
    <property type="entry name" value="Tetracyclin repressor-like, C-terminal domain"/>
    <property type="match status" value="1"/>
</dbReference>
<organism evidence="7 8">
    <name type="scientific">Phytohabitans kaempferiae</name>
    <dbReference type="NCBI Taxonomy" id="1620943"/>
    <lineage>
        <taxon>Bacteria</taxon>
        <taxon>Bacillati</taxon>
        <taxon>Actinomycetota</taxon>
        <taxon>Actinomycetes</taxon>
        <taxon>Micromonosporales</taxon>
        <taxon>Micromonosporaceae</taxon>
    </lineage>
</organism>
<reference evidence="7 8" key="1">
    <citation type="submission" date="2024-09" db="EMBL/GenBank/DDBJ databases">
        <authorList>
            <person name="Sun Q."/>
            <person name="Mori K."/>
        </authorList>
    </citation>
    <scope>NUCLEOTIDE SEQUENCE [LARGE SCALE GENOMIC DNA]</scope>
    <source>
        <strain evidence="7 8">TBRC 3947</strain>
    </source>
</reference>
<dbReference type="InterPro" id="IPR001647">
    <property type="entry name" value="HTH_TetR"/>
</dbReference>
<dbReference type="SUPFAM" id="SSF46689">
    <property type="entry name" value="Homeodomain-like"/>
    <property type="match status" value="1"/>
</dbReference>